<keyword evidence="1" id="KW-1185">Reference proteome</keyword>
<name>A0A0M3HS29_ASCLU</name>
<dbReference type="AlphaFoldDB" id="A0A0M3HS29"/>
<evidence type="ECO:0000313" key="2">
    <source>
        <dbReference type="WBParaSite" id="ALUE_0000521501-mRNA-1"/>
    </source>
</evidence>
<accession>A0A0M3HS29</accession>
<sequence>MSHRVNRVWVTARCRVCRFPKFVAKCAIALLGYEVSWFMLYDYANRKFEARPQENEAVAVFSPDMGLRDPLTGQEGDPWTCRTSIKLVLMKH</sequence>
<organism evidence="1 2">
    <name type="scientific">Ascaris lumbricoides</name>
    <name type="common">Giant roundworm</name>
    <dbReference type="NCBI Taxonomy" id="6252"/>
    <lineage>
        <taxon>Eukaryota</taxon>
        <taxon>Metazoa</taxon>
        <taxon>Ecdysozoa</taxon>
        <taxon>Nematoda</taxon>
        <taxon>Chromadorea</taxon>
        <taxon>Rhabditida</taxon>
        <taxon>Spirurina</taxon>
        <taxon>Ascaridomorpha</taxon>
        <taxon>Ascaridoidea</taxon>
        <taxon>Ascarididae</taxon>
        <taxon>Ascaris</taxon>
    </lineage>
</organism>
<reference evidence="2" key="1">
    <citation type="submission" date="2017-02" db="UniProtKB">
        <authorList>
            <consortium name="WormBaseParasite"/>
        </authorList>
    </citation>
    <scope>IDENTIFICATION</scope>
</reference>
<dbReference type="WBParaSite" id="ALUE_0000521501-mRNA-1">
    <property type="protein sequence ID" value="ALUE_0000521501-mRNA-1"/>
    <property type="gene ID" value="ALUE_0000521501"/>
</dbReference>
<evidence type="ECO:0000313" key="1">
    <source>
        <dbReference type="Proteomes" id="UP000036681"/>
    </source>
</evidence>
<dbReference type="Proteomes" id="UP000036681">
    <property type="component" value="Unplaced"/>
</dbReference>
<protein>
    <submittedName>
        <fullName evidence="2">Bestrophin homolog</fullName>
    </submittedName>
</protein>
<proteinExistence type="predicted"/>